<dbReference type="InterPro" id="IPR006020">
    <property type="entry name" value="PTB/PI_dom"/>
</dbReference>
<gene>
    <name evidence="3" type="ORF">NP493_1093g00045</name>
</gene>
<feature type="region of interest" description="Disordered" evidence="1">
    <location>
        <begin position="82"/>
        <end position="106"/>
    </location>
</feature>
<dbReference type="EMBL" id="JAODUO010001091">
    <property type="protein sequence ID" value="KAK2171207.1"/>
    <property type="molecule type" value="Genomic_DNA"/>
</dbReference>
<reference evidence="3" key="1">
    <citation type="journal article" date="2023" name="Mol. Biol. Evol.">
        <title>Third-Generation Sequencing Reveals the Adaptive Role of the Epigenome in Three Deep-Sea Polychaetes.</title>
        <authorList>
            <person name="Perez M."/>
            <person name="Aroh O."/>
            <person name="Sun Y."/>
            <person name="Lan Y."/>
            <person name="Juniper S.K."/>
            <person name="Young C.R."/>
            <person name="Angers B."/>
            <person name="Qian P.Y."/>
        </authorList>
    </citation>
    <scope>NUCLEOTIDE SEQUENCE</scope>
    <source>
        <strain evidence="3">R07B-5</strain>
    </source>
</reference>
<keyword evidence="4" id="KW-1185">Reference proteome</keyword>
<feature type="domain" description="PID" evidence="2">
    <location>
        <begin position="112"/>
        <end position="241"/>
    </location>
</feature>
<evidence type="ECO:0000313" key="3">
    <source>
        <dbReference type="EMBL" id="KAK2171207.1"/>
    </source>
</evidence>
<dbReference type="SMART" id="SM00462">
    <property type="entry name" value="PTB"/>
    <property type="match status" value="1"/>
</dbReference>
<dbReference type="CDD" id="cd00934">
    <property type="entry name" value="PTB"/>
    <property type="match status" value="1"/>
</dbReference>
<comment type="caution">
    <text evidence="3">The sequence shown here is derived from an EMBL/GenBank/DDBJ whole genome shotgun (WGS) entry which is preliminary data.</text>
</comment>
<dbReference type="AlphaFoldDB" id="A0AAD9KH71"/>
<sequence>MTSASGDTQSPNQNSELAINNASDLIETSDRPQPGADTKNQTNINVIYDTQTYTVSCTCTKENTTDMADGVAAACPSTVDTAKVRPGETRDDSLTDSDDVPVGSTHHHDVLESGDNFFVTYFGELVLDQRHTHQMLPWVMAEVRRRQQTQLILLQVLSRTLRAITCDSTVSSHLMFEHKLQSLSRFARSHQDPKCFAYLTRTRTGSVYTCHVFQASDEPMVHDVFAAIRDATKETSKDDPCLQDLVPPGGGLDLDATALSLQVMMTHLYEVLFVGSVLVSSKKTPPTFIDEVIDKFQEQQKVAEFERRRNASGTSVHSLPTDLEVTVGVCENELSRHNACLHNGSVDSNDTECTEGSGGDAPTLGDSSGGLDAGGHHESQGVMSNDSCENLQPMYDPENRIRLIQVGDTELCLISPDRKSVILQRKFKDISFCSQVSSSRTLVPFFQIAGGFLLNLSIHNECLVTGV</sequence>
<accession>A0AAD9KH71</accession>
<protein>
    <recommendedName>
        <fullName evidence="2">PID domain-containing protein</fullName>
    </recommendedName>
</protein>
<dbReference type="SUPFAM" id="SSF50729">
    <property type="entry name" value="PH domain-like"/>
    <property type="match status" value="2"/>
</dbReference>
<evidence type="ECO:0000256" key="1">
    <source>
        <dbReference type="SAM" id="MobiDB-lite"/>
    </source>
</evidence>
<name>A0AAD9KH71_RIDPI</name>
<dbReference type="Gene3D" id="2.30.29.30">
    <property type="entry name" value="Pleckstrin-homology domain (PH domain)/Phosphotyrosine-binding domain (PTB)"/>
    <property type="match status" value="1"/>
</dbReference>
<feature type="region of interest" description="Disordered" evidence="1">
    <location>
        <begin position="1"/>
        <end position="21"/>
    </location>
</feature>
<organism evidence="3 4">
    <name type="scientific">Ridgeia piscesae</name>
    <name type="common">Tubeworm</name>
    <dbReference type="NCBI Taxonomy" id="27915"/>
    <lineage>
        <taxon>Eukaryota</taxon>
        <taxon>Metazoa</taxon>
        <taxon>Spiralia</taxon>
        <taxon>Lophotrochozoa</taxon>
        <taxon>Annelida</taxon>
        <taxon>Polychaeta</taxon>
        <taxon>Sedentaria</taxon>
        <taxon>Canalipalpata</taxon>
        <taxon>Sabellida</taxon>
        <taxon>Siboglinidae</taxon>
        <taxon>Ridgeia</taxon>
    </lineage>
</organism>
<evidence type="ECO:0000259" key="2">
    <source>
        <dbReference type="SMART" id="SM00462"/>
    </source>
</evidence>
<proteinExistence type="predicted"/>
<dbReference type="Pfam" id="PF00640">
    <property type="entry name" value="PID"/>
    <property type="match status" value="1"/>
</dbReference>
<dbReference type="InterPro" id="IPR011993">
    <property type="entry name" value="PH-like_dom_sf"/>
</dbReference>
<evidence type="ECO:0000313" key="4">
    <source>
        <dbReference type="Proteomes" id="UP001209878"/>
    </source>
</evidence>
<feature type="compositionally biased region" description="Basic and acidic residues" evidence="1">
    <location>
        <begin position="82"/>
        <end position="93"/>
    </location>
</feature>
<dbReference type="Proteomes" id="UP001209878">
    <property type="component" value="Unassembled WGS sequence"/>
</dbReference>
<feature type="region of interest" description="Disordered" evidence="1">
    <location>
        <begin position="347"/>
        <end position="387"/>
    </location>
</feature>